<dbReference type="SUPFAM" id="SSF46894">
    <property type="entry name" value="C-terminal effector domain of the bipartite response regulators"/>
    <property type="match status" value="1"/>
</dbReference>
<reference evidence="5 6" key="1">
    <citation type="journal article" date="2011" name="Int. J. Syst. Evol. Microbiol.">
        <title>Zhongshania antarctica gen. nov., sp. nov. and Zhongshania guokunii sp. nov., gammaproteobacteria respectively isolated from coastal attached (fast) ice and surface seawater of the Antarctic.</title>
        <authorList>
            <person name="Li H.J."/>
            <person name="Zhang X.Y."/>
            <person name="Chen C.X."/>
            <person name="Zhang Y.J."/>
            <person name="Gao Z.M."/>
            <person name="Yu Y."/>
            <person name="Chen X.L."/>
            <person name="Chen B."/>
            <person name="Zhang Y.Z."/>
        </authorList>
    </citation>
    <scope>NUCLEOTIDE SEQUENCE [LARGE SCALE GENOMIC DNA]</scope>
    <source>
        <strain evidence="5 6">R06B22</strain>
    </source>
</reference>
<keyword evidence="3" id="KW-0804">Transcription</keyword>
<dbReference type="CDD" id="cd06170">
    <property type="entry name" value="LuxR_C_like"/>
    <property type="match status" value="1"/>
</dbReference>
<dbReference type="SUPFAM" id="SSF52540">
    <property type="entry name" value="P-loop containing nucleoside triphosphate hydrolases"/>
    <property type="match status" value="1"/>
</dbReference>
<dbReference type="InterPro" id="IPR041617">
    <property type="entry name" value="TPR_MalT"/>
</dbReference>
<proteinExistence type="predicted"/>
<comment type="caution">
    <text evidence="5">The sequence shown here is derived from an EMBL/GenBank/DDBJ whole genome shotgun (WGS) entry which is preliminary data.</text>
</comment>
<dbReference type="InterPro" id="IPR000792">
    <property type="entry name" value="Tscrpt_reg_LuxR_C"/>
</dbReference>
<dbReference type="Gene3D" id="1.25.40.10">
    <property type="entry name" value="Tetratricopeptide repeat domain"/>
    <property type="match status" value="1"/>
</dbReference>
<gene>
    <name evidence="5" type="ORF">AB4875_16220</name>
</gene>
<keyword evidence="2" id="KW-0238">DNA-binding</keyword>
<dbReference type="Pfam" id="PF00196">
    <property type="entry name" value="GerE"/>
    <property type="match status" value="1"/>
</dbReference>
<dbReference type="SMART" id="SM00421">
    <property type="entry name" value="HTH_LUXR"/>
    <property type="match status" value="1"/>
</dbReference>
<evidence type="ECO:0000256" key="2">
    <source>
        <dbReference type="ARBA" id="ARBA00023125"/>
    </source>
</evidence>
<dbReference type="Pfam" id="PF17874">
    <property type="entry name" value="TPR_MalT"/>
    <property type="match status" value="1"/>
</dbReference>
<dbReference type="Gene3D" id="1.10.10.10">
    <property type="entry name" value="Winged helix-like DNA-binding domain superfamily/Winged helix DNA-binding domain"/>
    <property type="match status" value="1"/>
</dbReference>
<dbReference type="Pfam" id="PF25873">
    <property type="entry name" value="WHD_MalT"/>
    <property type="match status" value="1"/>
</dbReference>
<dbReference type="Gene3D" id="3.40.50.300">
    <property type="entry name" value="P-loop containing nucleotide triphosphate hydrolases"/>
    <property type="match status" value="1"/>
</dbReference>
<keyword evidence="1" id="KW-0805">Transcription regulation</keyword>
<dbReference type="InterPro" id="IPR036388">
    <property type="entry name" value="WH-like_DNA-bd_sf"/>
</dbReference>
<accession>A0ABV3TZJ3</accession>
<evidence type="ECO:0000256" key="3">
    <source>
        <dbReference type="ARBA" id="ARBA00023163"/>
    </source>
</evidence>
<protein>
    <submittedName>
        <fullName evidence="5">LuxR C-terminal-related transcriptional regulator</fullName>
    </submittedName>
</protein>
<dbReference type="EMBL" id="JBFRYB010000002">
    <property type="protein sequence ID" value="MEX1667043.1"/>
    <property type="molecule type" value="Genomic_DNA"/>
</dbReference>
<dbReference type="InterPro" id="IPR016032">
    <property type="entry name" value="Sig_transdc_resp-reg_C-effctor"/>
</dbReference>
<evidence type="ECO:0000256" key="1">
    <source>
        <dbReference type="ARBA" id="ARBA00023015"/>
    </source>
</evidence>
<dbReference type="PANTHER" id="PTHR44688">
    <property type="entry name" value="DNA-BINDING TRANSCRIPTIONAL ACTIVATOR DEVR_DOSR"/>
    <property type="match status" value="1"/>
</dbReference>
<name>A0ABV3TZJ3_9GAMM</name>
<dbReference type="InterPro" id="IPR027417">
    <property type="entry name" value="P-loop_NTPase"/>
</dbReference>
<dbReference type="InterPro" id="IPR059106">
    <property type="entry name" value="WHD_MalT"/>
</dbReference>
<dbReference type="Proteomes" id="UP001557484">
    <property type="component" value="Unassembled WGS sequence"/>
</dbReference>
<feature type="domain" description="HTH luxR-type" evidence="4">
    <location>
        <begin position="836"/>
        <end position="901"/>
    </location>
</feature>
<dbReference type="PANTHER" id="PTHR44688:SF16">
    <property type="entry name" value="DNA-BINDING TRANSCRIPTIONAL ACTIVATOR DEVR_DOSR"/>
    <property type="match status" value="1"/>
</dbReference>
<evidence type="ECO:0000313" key="6">
    <source>
        <dbReference type="Proteomes" id="UP001557484"/>
    </source>
</evidence>
<keyword evidence="6" id="KW-1185">Reference proteome</keyword>
<organism evidence="5 6">
    <name type="scientific">Zhongshania arctica</name>
    <dbReference type="NCBI Taxonomy" id="3238302"/>
    <lineage>
        <taxon>Bacteria</taxon>
        <taxon>Pseudomonadati</taxon>
        <taxon>Pseudomonadota</taxon>
        <taxon>Gammaproteobacteria</taxon>
        <taxon>Cellvibrionales</taxon>
        <taxon>Spongiibacteraceae</taxon>
        <taxon>Zhongshania</taxon>
    </lineage>
</organism>
<dbReference type="RefSeq" id="WP_368377157.1">
    <property type="nucleotide sequence ID" value="NZ_JBFRYB010000002.1"/>
</dbReference>
<evidence type="ECO:0000313" key="5">
    <source>
        <dbReference type="EMBL" id="MEX1667043.1"/>
    </source>
</evidence>
<sequence length="903" mass="101652">MNRSTILKRMAEEAASVRFVSVVAPAGSGKSTLLVELHEKCRLEDSACAWLSLEAGDDEPARFARYISSVFRVIDKPFAETNLAYLKSSASADLTRFFDDIIEYIAAIDRRFTLFVDDFHVLKDPDILDFWTRFISYAPSSVRTVIASRSKLPLDLSRLRIAGGIFELGQNDLNLSVQETMRFMKEQHNVALPMPTVQLLHDRTEGWMVGLQLAGMAISKSDRNKEEIIRGFSARDRNLQEYLFEAVYGLQDEATRHFLLCTAPLNRFSAELCDVVTGQNDGYHRLAQLEAANLFILPLDREGHWYRYHHLFSEYLVAQLMRGDPGLKAQICANAADWCVGEGYVLEAIQYCLDASYFEKATDLIAEQAKTVAIGEGNHSIIFEWMRKLPLEYQYRRPEILLHHAWSRAFTRDGVGIAVSICDEFEKLLADTEVPRWDLPATEVQSLVHLCNVIRCITFACVEAIDDCLFAAKALLTELPKEDDVLIASASVASAFSYYLQKDLSQALVSAHEAYVYGRRGESAYAAIWADFVAAMTNIELGRIGAAELLARRAGQTLSEVSGDSQIAALAALVKAEVDCQRCDFDSLQQVMVDSRVMSILSSSPEPLFIARRNEARFRLWAGDVEAAREVLRQGQDLALTMDMPRLYFGFIAEEIELQLHNGDIRGARDTASRTDILNRKNSLITARHQSAVMEYIELTDARLLLAEGRGDEALKLLNMILRKAQSQRRTALIQQLRTMKSLALWALEKETEAMRELDKVVNSAAPELHMYPLYRVGSGLLVILQRLEDERVSDVEDDALDAKYQFQQQLIKLLSANASVDMRVRVGQLQPRLKPSALADPLTDRQLEILRLICSGLGNKELAQELHISLSTAKWHVHNIFDKLGVRNRTSAAAYARKINLI</sequence>
<dbReference type="InterPro" id="IPR011990">
    <property type="entry name" value="TPR-like_helical_dom_sf"/>
</dbReference>
<dbReference type="PROSITE" id="PS50043">
    <property type="entry name" value="HTH_LUXR_2"/>
    <property type="match status" value="1"/>
</dbReference>
<evidence type="ECO:0000259" key="4">
    <source>
        <dbReference type="PROSITE" id="PS50043"/>
    </source>
</evidence>
<dbReference type="PRINTS" id="PR00038">
    <property type="entry name" value="HTHLUXR"/>
</dbReference>